<dbReference type="OMA" id="AGWWRVL"/>
<dbReference type="GO" id="GO:0005739">
    <property type="term" value="C:mitochondrion"/>
    <property type="evidence" value="ECO:0007669"/>
    <property type="project" value="TreeGrafter"/>
</dbReference>
<dbReference type="PANTHER" id="PTHR11266">
    <property type="entry name" value="PEROXISOMAL MEMBRANE PROTEIN 2, PXMP2 MPV17"/>
    <property type="match status" value="1"/>
</dbReference>
<keyword evidence="5 6" id="KW-0472">Membrane</keyword>
<dbReference type="GeneID" id="111251610"/>
<dbReference type="Pfam" id="PF04117">
    <property type="entry name" value="Mpv17_PMP22"/>
    <property type="match status" value="1"/>
</dbReference>
<protein>
    <recommendedName>
        <fullName evidence="9">Mpv17-like protein</fullName>
    </recommendedName>
</protein>
<keyword evidence="3 6" id="KW-0812">Transmembrane</keyword>
<evidence type="ECO:0000313" key="7">
    <source>
        <dbReference type="EnsemblMetazoa" id="XP_022664064"/>
    </source>
</evidence>
<dbReference type="PANTHER" id="PTHR11266:SF85">
    <property type="entry name" value="MPV17-LIKE PROTEIN"/>
    <property type="match status" value="1"/>
</dbReference>
<dbReference type="KEGG" id="vde:111251610"/>
<reference evidence="7" key="1">
    <citation type="submission" date="2021-01" db="UniProtKB">
        <authorList>
            <consortium name="EnsemblMetazoa"/>
        </authorList>
    </citation>
    <scope>IDENTIFICATION</scope>
</reference>
<dbReference type="RefSeq" id="XP_022664065.1">
    <property type="nucleotide sequence ID" value="XM_022808330.1"/>
</dbReference>
<dbReference type="InParanoid" id="A0A7M7KIG4"/>
<evidence type="ECO:0000256" key="4">
    <source>
        <dbReference type="ARBA" id="ARBA00022989"/>
    </source>
</evidence>
<feature type="transmembrane region" description="Helical" evidence="6">
    <location>
        <begin position="158"/>
        <end position="175"/>
    </location>
</feature>
<proteinExistence type="inferred from homology"/>
<comment type="subcellular location">
    <subcellularLocation>
        <location evidence="1">Membrane</location>
        <topology evidence="1">Multi-pass membrane protein</topology>
    </subcellularLocation>
</comment>
<dbReference type="Proteomes" id="UP000594260">
    <property type="component" value="Unplaced"/>
</dbReference>
<name>A0A7M7KIG4_VARDE</name>
<evidence type="ECO:0000256" key="2">
    <source>
        <dbReference type="ARBA" id="ARBA00006824"/>
    </source>
</evidence>
<dbReference type="FunCoup" id="A0A7M7KIG4">
    <property type="interactions" value="54"/>
</dbReference>
<evidence type="ECO:0008006" key="9">
    <source>
        <dbReference type="Google" id="ProtNLM"/>
    </source>
</evidence>
<evidence type="ECO:0000256" key="5">
    <source>
        <dbReference type="ARBA" id="ARBA00023136"/>
    </source>
</evidence>
<dbReference type="GO" id="GO:0016020">
    <property type="term" value="C:membrane"/>
    <property type="evidence" value="ECO:0007669"/>
    <property type="project" value="UniProtKB-SubCell"/>
</dbReference>
<accession>A0A7M7KIG4</accession>
<dbReference type="EnsemblMetazoa" id="XM_022808329">
    <property type="protein sequence ID" value="XP_022664064"/>
    <property type="gene ID" value="LOC111251610"/>
</dbReference>
<evidence type="ECO:0000313" key="8">
    <source>
        <dbReference type="Proteomes" id="UP000594260"/>
    </source>
</evidence>
<organism evidence="7 8">
    <name type="scientific">Varroa destructor</name>
    <name type="common">Honeybee mite</name>
    <dbReference type="NCBI Taxonomy" id="109461"/>
    <lineage>
        <taxon>Eukaryota</taxon>
        <taxon>Metazoa</taxon>
        <taxon>Ecdysozoa</taxon>
        <taxon>Arthropoda</taxon>
        <taxon>Chelicerata</taxon>
        <taxon>Arachnida</taxon>
        <taxon>Acari</taxon>
        <taxon>Parasitiformes</taxon>
        <taxon>Mesostigmata</taxon>
        <taxon>Gamasina</taxon>
        <taxon>Dermanyssoidea</taxon>
        <taxon>Varroidae</taxon>
        <taxon>Varroa</taxon>
    </lineage>
</organism>
<evidence type="ECO:0000256" key="6">
    <source>
        <dbReference type="RuleBase" id="RU363053"/>
    </source>
</evidence>
<evidence type="ECO:0000256" key="1">
    <source>
        <dbReference type="ARBA" id="ARBA00004141"/>
    </source>
</evidence>
<dbReference type="RefSeq" id="XP_022664064.1">
    <property type="nucleotide sequence ID" value="XM_022808329.1"/>
</dbReference>
<dbReference type="InterPro" id="IPR007248">
    <property type="entry name" value="Mpv17_PMP22"/>
</dbReference>
<dbReference type="EnsemblMetazoa" id="XM_022808330">
    <property type="protein sequence ID" value="XP_022664065"/>
    <property type="gene ID" value="LOC111251610"/>
</dbReference>
<feature type="transmembrane region" description="Helical" evidence="6">
    <location>
        <begin position="56"/>
        <end position="75"/>
    </location>
</feature>
<keyword evidence="4 6" id="KW-1133">Transmembrane helix</keyword>
<dbReference type="AlphaFoldDB" id="A0A7M7KIG4"/>
<sequence>MVLRYQIVRLFFARHPLAANVAAYGALSVGAEFTQQTIIRRWDGDMKGKPYDWILLGRYAVYSMILAGPGLFYWFRWLDSRFVGTTFPVVIRKAATDQLISSTSCTVVFYISMSVMEKKEDIFAELRQKFWPTYKVSCCFWPPIQCLNFFLVPPHFRVVTVAVASFVWCNFLCILKRAVHF</sequence>
<evidence type="ECO:0000256" key="3">
    <source>
        <dbReference type="ARBA" id="ARBA00022692"/>
    </source>
</evidence>
<keyword evidence="8" id="KW-1185">Reference proteome</keyword>
<dbReference type="OrthoDB" id="430207at2759"/>
<comment type="similarity">
    <text evidence="2 6">Belongs to the peroxisomal membrane protein PXMP2/4 family.</text>
</comment>